<feature type="compositionally biased region" description="Low complexity" evidence="1">
    <location>
        <begin position="167"/>
        <end position="183"/>
    </location>
</feature>
<protein>
    <submittedName>
        <fullName evidence="3">Uncharacterized protein</fullName>
    </submittedName>
</protein>
<evidence type="ECO:0000256" key="2">
    <source>
        <dbReference type="SAM" id="SignalP"/>
    </source>
</evidence>
<gene>
    <name evidence="3" type="ORF">H4R34_005266</name>
</gene>
<evidence type="ECO:0000313" key="3">
    <source>
        <dbReference type="EMBL" id="KAJ1972861.1"/>
    </source>
</evidence>
<comment type="caution">
    <text evidence="3">The sequence shown here is derived from an EMBL/GenBank/DDBJ whole genome shotgun (WGS) entry which is preliminary data.</text>
</comment>
<reference evidence="3" key="1">
    <citation type="submission" date="2022-07" db="EMBL/GenBank/DDBJ databases">
        <title>Phylogenomic reconstructions and comparative analyses of Kickxellomycotina fungi.</title>
        <authorList>
            <person name="Reynolds N.K."/>
            <person name="Stajich J.E."/>
            <person name="Barry K."/>
            <person name="Grigoriev I.V."/>
            <person name="Crous P."/>
            <person name="Smith M.E."/>
        </authorList>
    </citation>
    <scope>NUCLEOTIDE SEQUENCE</scope>
    <source>
        <strain evidence="3">RSA 567</strain>
    </source>
</reference>
<feature type="region of interest" description="Disordered" evidence="1">
    <location>
        <begin position="164"/>
        <end position="201"/>
    </location>
</feature>
<sequence length="201" mass="21517">MKVLLASLLLQATLPGYLAQYYGSTQVSSAVIPELLPIEQDQNPTAFVHNSAGKAVFMVLGNRKCLGLVGTTEEDAKAVDSGVLEENCSNTSNSDLEILQEDGTTRKVGGFFKNSLRKIIGTELGQTPGVSLARRATKSRGDYTALKRRAPRQFANQVTLRRRDTEAQIAVDQQQQQNTAANQGSPNATSSPSSSSDEGTA</sequence>
<feature type="chain" id="PRO_5040921394" evidence="2">
    <location>
        <begin position="20"/>
        <end position="201"/>
    </location>
</feature>
<organism evidence="3 4">
    <name type="scientific">Dimargaris verticillata</name>
    <dbReference type="NCBI Taxonomy" id="2761393"/>
    <lineage>
        <taxon>Eukaryota</taxon>
        <taxon>Fungi</taxon>
        <taxon>Fungi incertae sedis</taxon>
        <taxon>Zoopagomycota</taxon>
        <taxon>Kickxellomycotina</taxon>
        <taxon>Dimargaritomycetes</taxon>
        <taxon>Dimargaritales</taxon>
        <taxon>Dimargaritaceae</taxon>
        <taxon>Dimargaris</taxon>
    </lineage>
</organism>
<feature type="signal peptide" evidence="2">
    <location>
        <begin position="1"/>
        <end position="19"/>
    </location>
</feature>
<evidence type="ECO:0000313" key="4">
    <source>
        <dbReference type="Proteomes" id="UP001151582"/>
    </source>
</evidence>
<name>A0A9W8EAW7_9FUNG</name>
<evidence type="ECO:0000256" key="1">
    <source>
        <dbReference type="SAM" id="MobiDB-lite"/>
    </source>
</evidence>
<keyword evidence="2" id="KW-0732">Signal</keyword>
<proteinExistence type="predicted"/>
<dbReference type="Proteomes" id="UP001151582">
    <property type="component" value="Unassembled WGS sequence"/>
</dbReference>
<dbReference type="EMBL" id="JANBQB010000946">
    <property type="protein sequence ID" value="KAJ1972861.1"/>
    <property type="molecule type" value="Genomic_DNA"/>
</dbReference>
<feature type="compositionally biased region" description="Low complexity" evidence="1">
    <location>
        <begin position="190"/>
        <end position="201"/>
    </location>
</feature>
<dbReference type="AlphaFoldDB" id="A0A9W8EAW7"/>
<keyword evidence="4" id="KW-1185">Reference proteome</keyword>
<accession>A0A9W8EAW7</accession>